<reference evidence="2 3" key="1">
    <citation type="journal article" date="2019" name="Emerg. Microbes Infect.">
        <title>Comprehensive subspecies identification of 175 nontuberculous mycobacteria species based on 7547 genomic profiles.</title>
        <authorList>
            <person name="Matsumoto Y."/>
            <person name="Kinjo T."/>
            <person name="Motooka D."/>
            <person name="Nabeya D."/>
            <person name="Jung N."/>
            <person name="Uechi K."/>
            <person name="Horii T."/>
            <person name="Iida T."/>
            <person name="Fujita J."/>
            <person name="Nakamura S."/>
        </authorList>
    </citation>
    <scope>NUCLEOTIDE SEQUENCE [LARGE SCALE GENOMIC DNA]</scope>
    <source>
        <strain evidence="2 3">JCM 30395</strain>
    </source>
</reference>
<dbReference type="EMBL" id="AP022595">
    <property type="protein sequence ID" value="BBY61406.1"/>
    <property type="molecule type" value="Genomic_DNA"/>
</dbReference>
<accession>A0A7I7T031</accession>
<name>A0A7I7T031_9MYCO</name>
<sequence>MVAAGLVLSGCGSKASETDSAKSESCVETSGSNVKTSPLNSLSGTMAISKVTGRDAIKLAVDEINGTGGAPDQLKPQGHAA</sequence>
<keyword evidence="3" id="KW-1185">Reference proteome</keyword>
<evidence type="ECO:0000256" key="1">
    <source>
        <dbReference type="SAM" id="MobiDB-lite"/>
    </source>
</evidence>
<dbReference type="KEGG" id="msar:MSAR_45420"/>
<organism evidence="2 3">
    <name type="scientific">Mycolicibacterium sarraceniae</name>
    <dbReference type="NCBI Taxonomy" id="1534348"/>
    <lineage>
        <taxon>Bacteria</taxon>
        <taxon>Bacillati</taxon>
        <taxon>Actinomycetota</taxon>
        <taxon>Actinomycetes</taxon>
        <taxon>Mycobacteriales</taxon>
        <taxon>Mycobacteriaceae</taxon>
        <taxon>Mycolicibacterium</taxon>
    </lineage>
</organism>
<dbReference type="Proteomes" id="UP000466445">
    <property type="component" value="Chromosome"/>
</dbReference>
<evidence type="ECO:0000313" key="2">
    <source>
        <dbReference type="EMBL" id="BBY61406.1"/>
    </source>
</evidence>
<proteinExistence type="predicted"/>
<gene>
    <name evidence="2" type="ORF">MSAR_45420</name>
</gene>
<feature type="compositionally biased region" description="Polar residues" evidence="1">
    <location>
        <begin position="26"/>
        <end position="41"/>
    </location>
</feature>
<evidence type="ECO:0000313" key="3">
    <source>
        <dbReference type="Proteomes" id="UP000466445"/>
    </source>
</evidence>
<feature type="region of interest" description="Disordered" evidence="1">
    <location>
        <begin position="1"/>
        <end position="41"/>
    </location>
</feature>
<protein>
    <submittedName>
        <fullName evidence="2">Uncharacterized protein</fullName>
    </submittedName>
</protein>
<dbReference type="AlphaFoldDB" id="A0A7I7T031"/>